<reference evidence="14 15" key="1">
    <citation type="submission" date="2021-07" db="EMBL/GenBank/DDBJ databases">
        <title>Sphingomonas sp.</title>
        <authorList>
            <person name="Feng G."/>
            <person name="Li J."/>
            <person name="Pan M."/>
        </authorList>
    </citation>
    <scope>NUCLEOTIDE SEQUENCE [LARGE SCALE GENOMIC DNA]</scope>
    <source>
        <strain evidence="14 15">RRHST34</strain>
    </source>
</reference>
<dbReference type="SUPFAM" id="SSF55874">
    <property type="entry name" value="ATPase domain of HSP90 chaperone/DNA topoisomerase II/histidine kinase"/>
    <property type="match status" value="1"/>
</dbReference>
<dbReference type="EC" id="2.7.13.3" evidence="3"/>
<dbReference type="PANTHER" id="PTHR45436">
    <property type="entry name" value="SENSOR HISTIDINE KINASE YKOH"/>
    <property type="match status" value="1"/>
</dbReference>
<dbReference type="InterPro" id="IPR036890">
    <property type="entry name" value="HATPase_C_sf"/>
</dbReference>
<evidence type="ECO:0000256" key="1">
    <source>
        <dbReference type="ARBA" id="ARBA00000085"/>
    </source>
</evidence>
<accession>A0ABS7BTE3</accession>
<evidence type="ECO:0000256" key="5">
    <source>
        <dbReference type="ARBA" id="ARBA00022679"/>
    </source>
</evidence>
<comment type="caution">
    <text evidence="14">The sequence shown here is derived from an EMBL/GenBank/DDBJ whole genome shotgun (WGS) entry which is preliminary data.</text>
</comment>
<evidence type="ECO:0000256" key="8">
    <source>
        <dbReference type="ARBA" id="ARBA00022989"/>
    </source>
</evidence>
<gene>
    <name evidence="14" type="ORF">KZ820_19180</name>
</gene>
<feature type="domain" description="HAMP" evidence="13">
    <location>
        <begin position="173"/>
        <end position="224"/>
    </location>
</feature>
<organism evidence="14 15">
    <name type="scientific">Sphingomonas citri</name>
    <dbReference type="NCBI Taxonomy" id="2862499"/>
    <lineage>
        <taxon>Bacteria</taxon>
        <taxon>Pseudomonadati</taxon>
        <taxon>Pseudomonadota</taxon>
        <taxon>Alphaproteobacteria</taxon>
        <taxon>Sphingomonadales</taxon>
        <taxon>Sphingomonadaceae</taxon>
        <taxon>Sphingomonas</taxon>
    </lineage>
</organism>
<keyword evidence="14" id="KW-0067">ATP-binding</keyword>
<dbReference type="InterPro" id="IPR005467">
    <property type="entry name" value="His_kinase_dom"/>
</dbReference>
<evidence type="ECO:0000256" key="10">
    <source>
        <dbReference type="ARBA" id="ARBA00023136"/>
    </source>
</evidence>
<evidence type="ECO:0000259" key="12">
    <source>
        <dbReference type="PROSITE" id="PS50109"/>
    </source>
</evidence>
<dbReference type="PANTHER" id="PTHR45436:SF5">
    <property type="entry name" value="SENSOR HISTIDINE KINASE TRCS"/>
    <property type="match status" value="1"/>
</dbReference>
<feature type="domain" description="Histidine kinase" evidence="12">
    <location>
        <begin position="232"/>
        <end position="422"/>
    </location>
</feature>
<protein>
    <recommendedName>
        <fullName evidence="3">histidine kinase</fullName>
        <ecNumber evidence="3">2.7.13.3</ecNumber>
    </recommendedName>
</protein>
<comment type="catalytic activity">
    <reaction evidence="1">
        <text>ATP + protein L-histidine = ADP + protein N-phospho-L-histidine.</text>
        <dbReference type="EC" id="2.7.13.3"/>
    </reaction>
</comment>
<dbReference type="EMBL" id="JAHXZN010000010">
    <property type="protein sequence ID" value="MBW6532871.1"/>
    <property type="molecule type" value="Genomic_DNA"/>
</dbReference>
<evidence type="ECO:0000313" key="14">
    <source>
        <dbReference type="EMBL" id="MBW6532871.1"/>
    </source>
</evidence>
<keyword evidence="14" id="KW-0547">Nucleotide-binding</keyword>
<evidence type="ECO:0000256" key="6">
    <source>
        <dbReference type="ARBA" id="ARBA00022692"/>
    </source>
</evidence>
<sequence length="422" mass="43522">MLIVSALATALALALAGAAMAGLLGRFVVEGLDRRLDAELTLLASAIDGDGRVDRARLERVRGALDAGPEWRWRIAGPDGVLGSADFPPLDPAPPAGPIAPQGPRPREGVAGNEAAVHARELVIATSRGDVTLSAAAPRSVVRRPIEGALWPLLGALAVVAAVLTAALLVQLRVGLAPLRRLRDQVAAIRGGARARVEEDQPSELRPLAAELNALAADNAAALAAARGAAANLAHALKTPVAALALDLRDRPEQAAQVERIDRTIRHHLARARAAAIDRRAATSLRSAAVGLVAAVGALHREARITLDVPADLVVAIDPQDLDELLGNLLDNAARHAEGHVVLRAARDGRWVAVEVSDDGPGIPAAERDRVARPGTRLDERGDGHGFGLAIASELVTLYGGALALGEASGGGLAARLTLPSA</sequence>
<evidence type="ECO:0000256" key="2">
    <source>
        <dbReference type="ARBA" id="ARBA00004370"/>
    </source>
</evidence>
<dbReference type="Proteomes" id="UP000759103">
    <property type="component" value="Unassembled WGS sequence"/>
</dbReference>
<keyword evidence="6 11" id="KW-0812">Transmembrane</keyword>
<dbReference type="InterPro" id="IPR003594">
    <property type="entry name" value="HATPase_dom"/>
</dbReference>
<dbReference type="SMART" id="SM00387">
    <property type="entry name" value="HATPase_c"/>
    <property type="match status" value="1"/>
</dbReference>
<evidence type="ECO:0000259" key="13">
    <source>
        <dbReference type="PROSITE" id="PS50885"/>
    </source>
</evidence>
<dbReference type="InterPro" id="IPR003660">
    <property type="entry name" value="HAMP_dom"/>
</dbReference>
<dbReference type="Pfam" id="PF02518">
    <property type="entry name" value="HATPase_c"/>
    <property type="match status" value="1"/>
</dbReference>
<evidence type="ECO:0000256" key="11">
    <source>
        <dbReference type="SAM" id="Phobius"/>
    </source>
</evidence>
<feature type="transmembrane region" description="Helical" evidence="11">
    <location>
        <begin position="149"/>
        <end position="172"/>
    </location>
</feature>
<evidence type="ECO:0000256" key="4">
    <source>
        <dbReference type="ARBA" id="ARBA00022553"/>
    </source>
</evidence>
<evidence type="ECO:0000256" key="7">
    <source>
        <dbReference type="ARBA" id="ARBA00022777"/>
    </source>
</evidence>
<dbReference type="PRINTS" id="PR00344">
    <property type="entry name" value="BCTRLSENSOR"/>
</dbReference>
<keyword evidence="8 11" id="KW-1133">Transmembrane helix</keyword>
<dbReference type="Gene3D" id="3.30.565.10">
    <property type="entry name" value="Histidine kinase-like ATPase, C-terminal domain"/>
    <property type="match status" value="1"/>
</dbReference>
<evidence type="ECO:0000256" key="9">
    <source>
        <dbReference type="ARBA" id="ARBA00023012"/>
    </source>
</evidence>
<dbReference type="PROSITE" id="PS50109">
    <property type="entry name" value="HIS_KIN"/>
    <property type="match status" value="1"/>
</dbReference>
<evidence type="ECO:0000256" key="3">
    <source>
        <dbReference type="ARBA" id="ARBA00012438"/>
    </source>
</evidence>
<dbReference type="PROSITE" id="PS50885">
    <property type="entry name" value="HAMP"/>
    <property type="match status" value="1"/>
</dbReference>
<name>A0ABS7BTE3_9SPHN</name>
<dbReference type="InterPro" id="IPR050428">
    <property type="entry name" value="TCS_sensor_his_kinase"/>
</dbReference>
<dbReference type="Gene3D" id="1.10.287.130">
    <property type="match status" value="1"/>
</dbReference>
<proteinExistence type="predicted"/>
<dbReference type="GO" id="GO:0005524">
    <property type="term" value="F:ATP binding"/>
    <property type="evidence" value="ECO:0007669"/>
    <property type="project" value="UniProtKB-KW"/>
</dbReference>
<evidence type="ECO:0000313" key="15">
    <source>
        <dbReference type="Proteomes" id="UP000759103"/>
    </source>
</evidence>
<keyword evidence="4" id="KW-0597">Phosphoprotein</keyword>
<keyword evidence="5" id="KW-0808">Transferase</keyword>
<keyword evidence="7" id="KW-0418">Kinase</keyword>
<keyword evidence="10 11" id="KW-0472">Membrane</keyword>
<keyword evidence="15" id="KW-1185">Reference proteome</keyword>
<comment type="subcellular location">
    <subcellularLocation>
        <location evidence="2">Membrane</location>
    </subcellularLocation>
</comment>
<keyword evidence="9" id="KW-0902">Two-component regulatory system</keyword>
<dbReference type="InterPro" id="IPR004358">
    <property type="entry name" value="Sig_transdc_His_kin-like_C"/>
</dbReference>